<dbReference type="EMBL" id="CAOF01000156">
    <property type="protein sequence ID" value="CCO48817.1"/>
    <property type="molecule type" value="Genomic_DNA"/>
</dbReference>
<name>A0AAV2VVZ6_9VIBR</name>
<dbReference type="InterPro" id="IPR023662">
    <property type="entry name" value="Rhomboid_protease_GlpG"/>
</dbReference>
<evidence type="ECO:0000259" key="9">
    <source>
        <dbReference type="Pfam" id="PF12122"/>
    </source>
</evidence>
<evidence type="ECO:0000256" key="3">
    <source>
        <dbReference type="ARBA" id="ARBA00022519"/>
    </source>
</evidence>
<evidence type="ECO:0000256" key="2">
    <source>
        <dbReference type="ARBA" id="ARBA00022475"/>
    </source>
</evidence>
<evidence type="ECO:0000256" key="1">
    <source>
        <dbReference type="ARBA" id="ARBA00004141"/>
    </source>
</evidence>
<dbReference type="Gene3D" id="3.30.70.2350">
    <property type="match status" value="1"/>
</dbReference>
<gene>
    <name evidence="10" type="ORF">VIBNISOn1_620016</name>
</gene>
<reference evidence="10 11" key="1">
    <citation type="journal article" date="2013" name="ISME J.">
        <title>Comparative genomics of pathogenic lineages of Vibrio nigripulchritudo identifies virulence-associated traits.</title>
        <authorList>
            <person name="Goudenege D."/>
            <person name="Labreuche Y."/>
            <person name="Krin E."/>
            <person name="Ansquer D."/>
            <person name="Mangenot S."/>
            <person name="Calteau A."/>
            <person name="Medigue C."/>
            <person name="Mazel D."/>
            <person name="Polz M.F."/>
            <person name="Le Roux F."/>
        </authorList>
    </citation>
    <scope>NUCLEOTIDE SEQUENCE [LARGE SCALE GENOMIC DNA]</scope>
    <source>
        <strain evidence="10 11">SOn1</strain>
    </source>
</reference>
<comment type="caution">
    <text evidence="10">The sequence shown here is derived from an EMBL/GenBank/DDBJ whole genome shotgun (WGS) entry which is preliminary data.</text>
</comment>
<dbReference type="InterPro" id="IPR035952">
    <property type="entry name" value="Rhomboid-like_sf"/>
</dbReference>
<dbReference type="InterPro" id="IPR038236">
    <property type="entry name" value="GlpG_N_sf"/>
</dbReference>
<feature type="transmembrane region" description="Helical" evidence="7">
    <location>
        <begin position="248"/>
        <end position="269"/>
    </location>
</feature>
<dbReference type="PANTHER" id="PTHR43066">
    <property type="entry name" value="RHOMBOID-RELATED PROTEIN"/>
    <property type="match status" value="1"/>
</dbReference>
<keyword evidence="6 7" id="KW-0472">Membrane</keyword>
<dbReference type="NCBIfam" id="TIGR04239">
    <property type="entry name" value="rhombo_GlpG"/>
    <property type="match status" value="1"/>
</dbReference>
<evidence type="ECO:0000256" key="7">
    <source>
        <dbReference type="SAM" id="Phobius"/>
    </source>
</evidence>
<dbReference type="SUPFAM" id="SSF144091">
    <property type="entry name" value="Rhomboid-like"/>
    <property type="match status" value="1"/>
</dbReference>
<dbReference type="RefSeq" id="WP_022613172.1">
    <property type="nucleotide sequence ID" value="NZ_LK391965.1"/>
</dbReference>
<dbReference type="Gene3D" id="1.20.1540.10">
    <property type="entry name" value="Rhomboid-like"/>
    <property type="match status" value="1"/>
</dbReference>
<evidence type="ECO:0000256" key="5">
    <source>
        <dbReference type="ARBA" id="ARBA00022989"/>
    </source>
</evidence>
<feature type="transmembrane region" description="Helical" evidence="7">
    <location>
        <begin position="174"/>
        <end position="194"/>
    </location>
</feature>
<proteinExistence type="predicted"/>
<dbReference type="GO" id="GO:0004252">
    <property type="term" value="F:serine-type endopeptidase activity"/>
    <property type="evidence" value="ECO:0007669"/>
    <property type="project" value="InterPro"/>
</dbReference>
<evidence type="ECO:0000313" key="10">
    <source>
        <dbReference type="EMBL" id="CCO48817.1"/>
    </source>
</evidence>
<dbReference type="PANTHER" id="PTHR43066:SF26">
    <property type="entry name" value="RHOMBOID PROTEASE GLPG"/>
    <property type="match status" value="1"/>
</dbReference>
<dbReference type="AlphaFoldDB" id="A0AAV2VVZ6"/>
<evidence type="ECO:0000313" key="11">
    <source>
        <dbReference type="Proteomes" id="UP000018211"/>
    </source>
</evidence>
<dbReference type="Proteomes" id="UP000018211">
    <property type="component" value="Unassembled WGS sequence"/>
</dbReference>
<organism evidence="10 11">
    <name type="scientific">Vibrio nigripulchritudo SOn1</name>
    <dbReference type="NCBI Taxonomy" id="1238450"/>
    <lineage>
        <taxon>Bacteria</taxon>
        <taxon>Pseudomonadati</taxon>
        <taxon>Pseudomonadota</taxon>
        <taxon>Gammaproteobacteria</taxon>
        <taxon>Vibrionales</taxon>
        <taxon>Vibrionaceae</taxon>
        <taxon>Vibrio</taxon>
    </lineage>
</organism>
<evidence type="ECO:0000256" key="4">
    <source>
        <dbReference type="ARBA" id="ARBA00022692"/>
    </source>
</evidence>
<keyword evidence="2" id="KW-1003">Cell membrane</keyword>
<dbReference type="Pfam" id="PF12122">
    <property type="entry name" value="Rhomboid_N"/>
    <property type="match status" value="1"/>
</dbReference>
<accession>A0AAV2VVZ6</accession>
<evidence type="ECO:0000256" key="6">
    <source>
        <dbReference type="ARBA" id="ARBA00023136"/>
    </source>
</evidence>
<dbReference type="GO" id="GO:0016020">
    <property type="term" value="C:membrane"/>
    <property type="evidence" value="ECO:0007669"/>
    <property type="project" value="UniProtKB-SubCell"/>
</dbReference>
<feature type="transmembrane region" description="Helical" evidence="7">
    <location>
        <begin position="138"/>
        <end position="162"/>
    </location>
</feature>
<keyword evidence="5 7" id="KW-1133">Transmembrane helix</keyword>
<protein>
    <submittedName>
        <fullName evidence="10">Peptidase S54, rhomboid</fullName>
    </submittedName>
</protein>
<evidence type="ECO:0000259" key="8">
    <source>
        <dbReference type="Pfam" id="PF01694"/>
    </source>
</evidence>
<keyword evidence="3" id="KW-0997">Cell inner membrane</keyword>
<dbReference type="InterPro" id="IPR022732">
    <property type="entry name" value="Peptidase_S54_GlpG_N"/>
</dbReference>
<feature type="transmembrane region" description="Helical" evidence="7">
    <location>
        <begin position="99"/>
        <end position="118"/>
    </location>
</feature>
<feature type="transmembrane region" description="Helical" evidence="7">
    <location>
        <begin position="224"/>
        <end position="242"/>
    </location>
</feature>
<dbReference type="Pfam" id="PF01694">
    <property type="entry name" value="Rhomboid"/>
    <property type="match status" value="1"/>
</dbReference>
<feature type="domain" description="Peptidase S54 rhomboid" evidence="8">
    <location>
        <begin position="137"/>
        <end position="270"/>
    </location>
</feature>
<feature type="transmembrane region" description="Helical" evidence="7">
    <location>
        <begin position="200"/>
        <end position="217"/>
    </location>
</feature>
<comment type="subcellular location">
    <subcellularLocation>
        <location evidence="1">Membrane</location>
        <topology evidence="1">Multi-pass membrane protein</topology>
    </subcellularLocation>
</comment>
<keyword evidence="4 7" id="KW-0812">Transmembrane</keyword>
<dbReference type="GO" id="GO:0006508">
    <property type="term" value="P:proteolysis"/>
    <property type="evidence" value="ECO:0007669"/>
    <property type="project" value="InterPro"/>
</dbReference>
<sequence length="278" mass="30887">MIRLAEVDNPRLGQAYIDYMASRDILVEMMPEGEGRFALWLLHDQDAEEAKAEFTAFIRDPSNPKYSEASWKVAESRKRQFRYHSPSVGSMIAAKAGPVTLIGMVVCGVIFFAQIIGFEGALLELFHFPASSQQAFEIWRWFTHAILHFSVLHIVFNVLWWWQLGGDIERKLGSGKVIQIFLVSAAVSGLGQFIVAGPNFGGLSGVVYALLGYIWMLSWKAPHLGVTIAKPIVGFMLVWLIFGFAQPFMAIANTAHVMGLVAGCVMGLVDAHTKRVLR</sequence>
<dbReference type="InterPro" id="IPR022764">
    <property type="entry name" value="Peptidase_S54_rhomboid_dom"/>
</dbReference>
<feature type="domain" description="Peptidase S54 GlpG peptidase N-terminal" evidence="9">
    <location>
        <begin position="1"/>
        <end position="86"/>
    </location>
</feature>